<keyword evidence="3" id="KW-1185">Reference proteome</keyword>
<feature type="compositionally biased region" description="Gly residues" evidence="1">
    <location>
        <begin position="380"/>
        <end position="391"/>
    </location>
</feature>
<evidence type="ECO:0000313" key="3">
    <source>
        <dbReference type="Proteomes" id="UP001165090"/>
    </source>
</evidence>
<feature type="region of interest" description="Disordered" evidence="1">
    <location>
        <begin position="380"/>
        <end position="407"/>
    </location>
</feature>
<comment type="caution">
    <text evidence="2">The sequence shown here is derived from an EMBL/GenBank/DDBJ whole genome shotgun (WGS) entry which is preliminary data.</text>
</comment>
<gene>
    <name evidence="2" type="ORF">VaNZ11_007124</name>
</gene>
<feature type="region of interest" description="Disordered" evidence="1">
    <location>
        <begin position="248"/>
        <end position="276"/>
    </location>
</feature>
<dbReference type="EMBL" id="BSDZ01000017">
    <property type="protein sequence ID" value="GLI63958.1"/>
    <property type="molecule type" value="Genomic_DNA"/>
</dbReference>
<reference evidence="2 3" key="1">
    <citation type="journal article" date="2023" name="IScience">
        <title>Expanded male sex-determining region conserved during the evolution of homothallism in the green alga Volvox.</title>
        <authorList>
            <person name="Yamamoto K."/>
            <person name="Matsuzaki R."/>
            <person name="Mahakham W."/>
            <person name="Heman W."/>
            <person name="Sekimoto H."/>
            <person name="Kawachi M."/>
            <person name="Minakuchi Y."/>
            <person name="Toyoda A."/>
            <person name="Nozaki H."/>
        </authorList>
    </citation>
    <scope>NUCLEOTIDE SEQUENCE [LARGE SCALE GENOMIC DNA]</scope>
    <source>
        <strain evidence="2 3">NIES-4468</strain>
    </source>
</reference>
<feature type="region of interest" description="Disordered" evidence="1">
    <location>
        <begin position="137"/>
        <end position="173"/>
    </location>
</feature>
<evidence type="ECO:0000313" key="2">
    <source>
        <dbReference type="EMBL" id="GLI63958.1"/>
    </source>
</evidence>
<evidence type="ECO:0000256" key="1">
    <source>
        <dbReference type="SAM" id="MobiDB-lite"/>
    </source>
</evidence>
<sequence length="568" mass="59899">MVDSLVPELELSAWEGQLSDLEVPGSFSGSISSVDERRPRIIAAAAGPLFPDGSTRRRRLFIVEPLGMWVKDGPITAENPGLKAPAAARGQILGPAAIEQFRDNAQPVRPVGHGVPLSRSDVRGMEPCCRPYNPSDKIPAVAGPQHLGPPGGEDAHLHLPPPPPPPQYQQVQQQPSRVHEYTAVQRRPPVLLDATHSGSCEGPAAGFPGPIRRLASAPSAAGTKGAFTPQQSVAARFQPYACGRYFLTSASSPPGGDPGSSRLGDGSHQHQHQQQAVPAGLHLIMPPAAVAQRRRDSDDGPTDTRRDAVQHPTARMRDGGPLPQLVQVQHYQQHQQHQHNHSQQQRYQHQQQGHVLFRDGAAMALWHKWVAGEEVPLEVSGGGNGGGGGDGARNTLSSGGNSSGSRGGCVNGVMALAGSGGPMRFPSEVTASETVLEAVAGHPVHSSTQELLPSPPVAAAAIAAAAAAAMAVPSPYTFQHTPLMHLQQQQQGPLQRSLSDQVTRGWTSGCEEIWAEAFGTPGPQQGLPLPLPHVQTQQANPGIVVGWGTGPDGHMMWPPSLPEPAPHP</sequence>
<protein>
    <submittedName>
        <fullName evidence="2">Uncharacterized protein</fullName>
    </submittedName>
</protein>
<dbReference type="Proteomes" id="UP001165090">
    <property type="component" value="Unassembled WGS sequence"/>
</dbReference>
<feature type="region of interest" description="Disordered" evidence="1">
    <location>
        <begin position="290"/>
        <end position="352"/>
    </location>
</feature>
<name>A0ABQ5S3C3_9CHLO</name>
<accession>A0ABQ5S3C3</accession>
<feature type="compositionally biased region" description="Low complexity" evidence="1">
    <location>
        <begin position="251"/>
        <end position="266"/>
    </location>
</feature>
<feature type="compositionally biased region" description="Basic and acidic residues" evidence="1">
    <location>
        <begin position="293"/>
        <end position="309"/>
    </location>
</feature>
<feature type="compositionally biased region" description="Low complexity" evidence="1">
    <location>
        <begin position="324"/>
        <end position="352"/>
    </location>
</feature>
<proteinExistence type="predicted"/>
<organism evidence="2 3">
    <name type="scientific">Volvox africanus</name>
    <dbReference type="NCBI Taxonomy" id="51714"/>
    <lineage>
        <taxon>Eukaryota</taxon>
        <taxon>Viridiplantae</taxon>
        <taxon>Chlorophyta</taxon>
        <taxon>core chlorophytes</taxon>
        <taxon>Chlorophyceae</taxon>
        <taxon>CS clade</taxon>
        <taxon>Chlamydomonadales</taxon>
        <taxon>Volvocaceae</taxon>
        <taxon>Volvox</taxon>
    </lineage>
</organism>